<evidence type="ECO:0000313" key="2">
    <source>
        <dbReference type="Proteomes" id="UP000676336"/>
    </source>
</evidence>
<dbReference type="Proteomes" id="UP000676336">
    <property type="component" value="Unassembled WGS sequence"/>
</dbReference>
<accession>A0A8S3IKG7</accession>
<comment type="caution">
    <text evidence="1">The sequence shown here is derived from an EMBL/GenBank/DDBJ whole genome shotgun (WGS) entry which is preliminary data.</text>
</comment>
<feature type="non-terminal residue" evidence="1">
    <location>
        <position position="1"/>
    </location>
</feature>
<gene>
    <name evidence="1" type="ORF">SMN809_LOCUS75643</name>
</gene>
<sequence length="13" mass="1324">GDITNFDGSGGER</sequence>
<name>A0A8S3IKG7_9BILA</name>
<reference evidence="1" key="1">
    <citation type="submission" date="2021-02" db="EMBL/GenBank/DDBJ databases">
        <authorList>
            <person name="Nowell W R."/>
        </authorList>
    </citation>
    <scope>NUCLEOTIDE SEQUENCE</scope>
</reference>
<organism evidence="1 2">
    <name type="scientific">Rotaria magnacalcarata</name>
    <dbReference type="NCBI Taxonomy" id="392030"/>
    <lineage>
        <taxon>Eukaryota</taxon>
        <taxon>Metazoa</taxon>
        <taxon>Spiralia</taxon>
        <taxon>Gnathifera</taxon>
        <taxon>Rotifera</taxon>
        <taxon>Eurotatoria</taxon>
        <taxon>Bdelloidea</taxon>
        <taxon>Philodinida</taxon>
        <taxon>Philodinidae</taxon>
        <taxon>Rotaria</taxon>
    </lineage>
</organism>
<dbReference type="EMBL" id="CAJOBI010332961">
    <property type="protein sequence ID" value="CAF5201502.1"/>
    <property type="molecule type" value="Genomic_DNA"/>
</dbReference>
<evidence type="ECO:0000313" key="1">
    <source>
        <dbReference type="EMBL" id="CAF5201502.1"/>
    </source>
</evidence>
<proteinExistence type="predicted"/>
<protein>
    <submittedName>
        <fullName evidence="1">Uncharacterized protein</fullName>
    </submittedName>
</protein>